<evidence type="ECO:0000313" key="10">
    <source>
        <dbReference type="Proteomes" id="UP000304382"/>
    </source>
</evidence>
<evidence type="ECO:0000256" key="4">
    <source>
        <dbReference type="ARBA" id="ARBA00022777"/>
    </source>
</evidence>
<reference evidence="9 10" key="1">
    <citation type="submission" date="2019-02" db="EMBL/GenBank/DDBJ databases">
        <title>Haloarcula mannanilyticum sp. nov., a mannan degrading haloarchaeon isolated from commercial salt.</title>
        <authorList>
            <person name="Enomoto S."/>
            <person name="Shimane Y."/>
            <person name="Kamekura M."/>
            <person name="Ito T."/>
            <person name="Moriya O."/>
            <person name="Ihara K."/>
            <person name="Takahashi-Ando N."/>
            <person name="Fukushima Y."/>
            <person name="Yoshida Y."/>
            <person name="Usama R."/>
            <person name="Takai K."/>
            <person name="Minegishi H."/>
        </authorList>
    </citation>
    <scope>NUCLEOTIDE SEQUENCE [LARGE SCALE GENOMIC DNA]</scope>
    <source>
        <strain evidence="9 10">MD130-1</strain>
    </source>
</reference>
<protein>
    <submittedName>
        <fullName evidence="9">Hrp-dependent type III effector protein</fullName>
    </submittedName>
</protein>
<evidence type="ECO:0000313" key="9">
    <source>
        <dbReference type="EMBL" id="GCF14426.1"/>
    </source>
</evidence>
<dbReference type="InterPro" id="IPR031475">
    <property type="entry name" value="NBD_C"/>
</dbReference>
<comment type="similarity">
    <text evidence="1">Belongs to the four-carbon acid sugar kinase family.</text>
</comment>
<dbReference type="OrthoDB" id="242658at2157"/>
<gene>
    <name evidence="9" type="ORF">Harman_23610</name>
</gene>
<proteinExistence type="inferred from homology"/>
<dbReference type="EMBL" id="BIXZ01000003">
    <property type="protein sequence ID" value="GCF14426.1"/>
    <property type="molecule type" value="Genomic_DNA"/>
</dbReference>
<dbReference type="Gene3D" id="3.40.50.10840">
    <property type="entry name" value="Putative sugar-binding, N-terminal domain"/>
    <property type="match status" value="1"/>
</dbReference>
<keyword evidence="3" id="KW-0547">Nucleotide-binding</keyword>
<feature type="domain" description="Four-carbon acid sugar kinase N-terminal" evidence="7">
    <location>
        <begin position="9"/>
        <end position="230"/>
    </location>
</feature>
<evidence type="ECO:0000256" key="5">
    <source>
        <dbReference type="ARBA" id="ARBA00022840"/>
    </source>
</evidence>
<dbReference type="RefSeq" id="WP_137684014.1">
    <property type="nucleotide sequence ID" value="NZ_BIXZ01000003.1"/>
</dbReference>
<keyword evidence="10" id="KW-1185">Reference proteome</keyword>
<evidence type="ECO:0000256" key="6">
    <source>
        <dbReference type="ARBA" id="ARBA00023277"/>
    </source>
</evidence>
<feature type="domain" description="Four-carbon acid sugar kinase nucleotide binding" evidence="8">
    <location>
        <begin position="253"/>
        <end position="416"/>
    </location>
</feature>
<dbReference type="Pfam" id="PF17042">
    <property type="entry name" value="NBD_C"/>
    <property type="match status" value="1"/>
</dbReference>
<keyword evidence="5" id="KW-0067">ATP-binding</keyword>
<keyword evidence="6" id="KW-0119">Carbohydrate metabolism</keyword>
<dbReference type="InterPro" id="IPR042213">
    <property type="entry name" value="NBD_C_sf"/>
</dbReference>
<dbReference type="Gene3D" id="3.40.980.20">
    <property type="entry name" value="Four-carbon acid sugar kinase, nucleotide binding domain"/>
    <property type="match status" value="1"/>
</dbReference>
<dbReference type="GO" id="GO:0005524">
    <property type="term" value="F:ATP binding"/>
    <property type="evidence" value="ECO:0007669"/>
    <property type="project" value="UniProtKB-KW"/>
</dbReference>
<keyword evidence="4" id="KW-0418">Kinase</keyword>
<sequence>MTGATHSVCIVADDLTGAMDTSQGFAVRGYGTSVVAVPPEQPDQLDQPPDSPILGVNTDTRYDDAAAAADVVTEVVNAVPAETVYKKVDSTLRGNVRVETDAALTASGADLALVAPAFPAAGRTTRDGVHYVAGTRLEETEYADDEKGPSSPKLTAVFESDDRAVEQISIDVIESGRDQVAAALTAAVQRHDRPPVVVCDAQTTEDLATIADAGSDLDTLYVGSGGLAEHVAVKGVAGRTSQSSTAVGPGSPLAVVGSVSATTLAQLKQVPATAVVELDPIDLLTEPASEEDASRAADRLADGRPAVLTAATDRETVERTVKEGEARDLEPGEIRKRIASGLAATAAAVVESQSPSGLFYTGGDVAVAGLRSLDATTVTLTGDAVTAGIPVGRLADGAASGTPLVTKAGGFGSEGTIVNCLEYLSGNDE</sequence>
<comment type="caution">
    <text evidence="9">The sequence shown here is derived from an EMBL/GenBank/DDBJ whole genome shotgun (WGS) entry which is preliminary data.</text>
</comment>
<evidence type="ECO:0000259" key="7">
    <source>
        <dbReference type="Pfam" id="PF07005"/>
    </source>
</evidence>
<evidence type="ECO:0000256" key="3">
    <source>
        <dbReference type="ARBA" id="ARBA00022741"/>
    </source>
</evidence>
<accession>A0A4C2EJ96</accession>
<keyword evidence="2" id="KW-0808">Transferase</keyword>
<evidence type="ECO:0000259" key="8">
    <source>
        <dbReference type="Pfam" id="PF17042"/>
    </source>
</evidence>
<dbReference type="Pfam" id="PF07005">
    <property type="entry name" value="SBD_N"/>
    <property type="match status" value="1"/>
</dbReference>
<name>A0A4C2EJ96_9EURY</name>
<dbReference type="InterPro" id="IPR010737">
    <property type="entry name" value="4-carb_acid_sugar_kinase_N"/>
</dbReference>
<dbReference type="Proteomes" id="UP000304382">
    <property type="component" value="Unassembled WGS sequence"/>
</dbReference>
<dbReference type="InterPro" id="IPR037051">
    <property type="entry name" value="4-carb_acid_sugar_kinase_N_sf"/>
</dbReference>
<dbReference type="GO" id="GO:0016301">
    <property type="term" value="F:kinase activity"/>
    <property type="evidence" value="ECO:0007669"/>
    <property type="project" value="UniProtKB-KW"/>
</dbReference>
<dbReference type="SUPFAM" id="SSF142764">
    <property type="entry name" value="YgbK-like"/>
    <property type="match status" value="1"/>
</dbReference>
<evidence type="ECO:0000256" key="2">
    <source>
        <dbReference type="ARBA" id="ARBA00022679"/>
    </source>
</evidence>
<organism evidence="9 10">
    <name type="scientific">Haloarcula mannanilytica</name>
    <dbReference type="NCBI Taxonomy" id="2509225"/>
    <lineage>
        <taxon>Archaea</taxon>
        <taxon>Methanobacteriati</taxon>
        <taxon>Methanobacteriota</taxon>
        <taxon>Stenosarchaea group</taxon>
        <taxon>Halobacteria</taxon>
        <taxon>Halobacteriales</taxon>
        <taxon>Haloarculaceae</taxon>
        <taxon>Haloarcula</taxon>
    </lineage>
</organism>
<evidence type="ECO:0000256" key="1">
    <source>
        <dbReference type="ARBA" id="ARBA00005715"/>
    </source>
</evidence>
<dbReference type="AlphaFoldDB" id="A0A4C2EJ96"/>